<evidence type="ECO:0000313" key="9">
    <source>
        <dbReference type="EMBL" id="XBH19868.1"/>
    </source>
</evidence>
<keyword evidence="4 7" id="KW-1133">Transmembrane helix</keyword>
<evidence type="ECO:0000256" key="1">
    <source>
        <dbReference type="ARBA" id="ARBA00004651"/>
    </source>
</evidence>
<feature type="transmembrane region" description="Helical" evidence="7">
    <location>
        <begin position="72"/>
        <end position="89"/>
    </location>
</feature>
<dbReference type="EMBL" id="CP121196">
    <property type="protein sequence ID" value="XBH19868.1"/>
    <property type="molecule type" value="Genomic_DNA"/>
</dbReference>
<name>A0AAU7DPY6_9BACT</name>
<comment type="subcellular location">
    <subcellularLocation>
        <location evidence="1">Cell membrane</location>
        <topology evidence="1">Multi-pass membrane protein</topology>
    </subcellularLocation>
</comment>
<feature type="transmembrane region" description="Helical" evidence="7">
    <location>
        <begin position="538"/>
        <end position="558"/>
    </location>
</feature>
<feature type="transmembrane region" description="Helical" evidence="7">
    <location>
        <begin position="30"/>
        <end position="52"/>
    </location>
</feature>
<dbReference type="Pfam" id="PF13515">
    <property type="entry name" value="FUSC_2"/>
    <property type="match status" value="1"/>
</dbReference>
<protein>
    <submittedName>
        <fullName evidence="9">FUSC family protein</fullName>
    </submittedName>
</protein>
<feature type="transmembrane region" description="Helical" evidence="7">
    <location>
        <begin position="431"/>
        <end position="451"/>
    </location>
</feature>
<feature type="transmembrane region" description="Helical" evidence="7">
    <location>
        <begin position="96"/>
        <end position="115"/>
    </location>
</feature>
<evidence type="ECO:0000256" key="2">
    <source>
        <dbReference type="ARBA" id="ARBA00022475"/>
    </source>
</evidence>
<dbReference type="RefSeq" id="WP_348265090.1">
    <property type="nucleotide sequence ID" value="NZ_CP121196.1"/>
</dbReference>
<dbReference type="PANTHER" id="PTHR30509:SF9">
    <property type="entry name" value="MULTIDRUG RESISTANCE PROTEIN MDTO"/>
    <property type="match status" value="1"/>
</dbReference>
<keyword evidence="3 7" id="KW-0812">Transmembrane</keyword>
<comment type="similarity">
    <text evidence="6">Belongs to the YccS/YhfK family.</text>
</comment>
<gene>
    <name evidence="9" type="ORF">P8935_11240</name>
</gene>
<evidence type="ECO:0000256" key="7">
    <source>
        <dbReference type="SAM" id="Phobius"/>
    </source>
</evidence>
<feature type="transmembrane region" description="Helical" evidence="7">
    <location>
        <begin position="146"/>
        <end position="167"/>
    </location>
</feature>
<evidence type="ECO:0000256" key="5">
    <source>
        <dbReference type="ARBA" id="ARBA00023136"/>
    </source>
</evidence>
<dbReference type="PANTHER" id="PTHR30509">
    <property type="entry name" value="P-HYDROXYBENZOIC ACID EFFLUX PUMP SUBUNIT-RELATED"/>
    <property type="match status" value="1"/>
</dbReference>
<proteinExistence type="inferred from homology"/>
<keyword evidence="5 7" id="KW-0472">Membrane</keyword>
<keyword evidence="2" id="KW-1003">Cell membrane</keyword>
<sequence length="742" mass="81478">MTNFAESPTIGRARLRSLARQMDWFRGLRAAVALCTPLVIGDLAGLSILGWAALGGFEAILADTGGPYRSRLASLATLSFGGAAGLFLGCVAGRSLVWAVPVTIAFCFFWSYLAALGPPFSSAGLLVQVIYICGIGAPPANWTTALSWSIALFAGGVWAAVLSLLLWPLDAYRPARLAVADCYNELASFLGSVYDLATREETNRLTPAPALWHRLAQHHQYRIRRAVEHGWQAVANAQGERQADSTRARQFVVLLEHADLLIARTVALAEHLEAQAANQSGSKCFQRGLESLSDLRSAERWIATLLTRRRSLTVAHARAKWREMDRLPHYLAGCLNSSDPNDSFLLAQVAESASVLQSSIESASLLRLGQSPEVSSDPASTTALAEHVDQRLRQSRLRPNLDLLAANFAFSSLTLRHALRVTVVCGLDVALILLLHIDHGYWLLLTSLIVLQPHVSGTLRRGLERIGGTVGGGIFAAILAVLLHNQLVIAAVLFPLSLLAIAVLPISYAAFAFFLTPAFVLAWLPYSGDWQLALIRILNTFAGAVISIIAMMFLFPIYERDRAPAFLRASLAADRNYLEQLLAAWRGDSSSPRSLASARRRAGLAHNDTDESLQRLLAESWPRRLPFAHFATAFVTYLRRFAQSVTTLTALQGESGWKQSAAVQNQLNLLRKRLQWLDAQLDPQNQVPDSTWPEPDHGTILIIPAEEHPGERQLERMSRQTEIMRRQLKSLRDSGWLLGSNL</sequence>
<feature type="domain" description="Integral membrane bound transporter" evidence="8">
    <location>
        <begin position="430"/>
        <end position="549"/>
    </location>
</feature>
<organism evidence="9">
    <name type="scientific">Telmatobacter sp. DSM 110680</name>
    <dbReference type="NCBI Taxonomy" id="3036704"/>
    <lineage>
        <taxon>Bacteria</taxon>
        <taxon>Pseudomonadati</taxon>
        <taxon>Acidobacteriota</taxon>
        <taxon>Terriglobia</taxon>
        <taxon>Terriglobales</taxon>
        <taxon>Acidobacteriaceae</taxon>
        <taxon>Telmatobacter</taxon>
    </lineage>
</organism>
<evidence type="ECO:0000256" key="6">
    <source>
        <dbReference type="ARBA" id="ARBA00043993"/>
    </source>
</evidence>
<evidence type="ECO:0000259" key="8">
    <source>
        <dbReference type="Pfam" id="PF13515"/>
    </source>
</evidence>
<dbReference type="GO" id="GO:0005886">
    <property type="term" value="C:plasma membrane"/>
    <property type="evidence" value="ECO:0007669"/>
    <property type="project" value="UniProtKB-SubCell"/>
</dbReference>
<accession>A0AAU7DPY6</accession>
<evidence type="ECO:0000256" key="4">
    <source>
        <dbReference type="ARBA" id="ARBA00022989"/>
    </source>
</evidence>
<feature type="transmembrane region" description="Helical" evidence="7">
    <location>
        <begin position="472"/>
        <end position="494"/>
    </location>
</feature>
<dbReference type="AlphaFoldDB" id="A0AAU7DPY6"/>
<reference evidence="9" key="1">
    <citation type="submission" date="2023-03" db="EMBL/GenBank/DDBJ databases">
        <title>Edaphobacter sp.</title>
        <authorList>
            <person name="Huber K.J."/>
            <person name="Papendorf J."/>
            <person name="Pilke C."/>
            <person name="Bunk B."/>
            <person name="Sproeer C."/>
            <person name="Pester M."/>
        </authorList>
    </citation>
    <scope>NUCLEOTIDE SEQUENCE</scope>
    <source>
        <strain evidence="9">DSM 110680</strain>
    </source>
</reference>
<dbReference type="InterPro" id="IPR049453">
    <property type="entry name" value="Memb_transporter_dom"/>
</dbReference>
<evidence type="ECO:0000256" key="3">
    <source>
        <dbReference type="ARBA" id="ARBA00022692"/>
    </source>
</evidence>